<accession>A0A6J5KWQ1</accession>
<sequence length="114" mass="13521">MKKFVEVFVGSRGCLESVDLIESYYTLNEYYENKVEEIVEEFRKSSEDVEDFEFMREFVGIEDYEGFSVVGLNEEESLIVFDFDVNKEVCEKLLELFENEDEEGIMNIIDNLDY</sequence>
<organism evidence="1">
    <name type="scientific">uncultured Caudovirales phage</name>
    <dbReference type="NCBI Taxonomy" id="2100421"/>
    <lineage>
        <taxon>Viruses</taxon>
        <taxon>Duplodnaviria</taxon>
        <taxon>Heunggongvirae</taxon>
        <taxon>Uroviricota</taxon>
        <taxon>Caudoviricetes</taxon>
        <taxon>Peduoviridae</taxon>
        <taxon>Maltschvirus</taxon>
        <taxon>Maltschvirus maltsch</taxon>
    </lineage>
</organism>
<reference evidence="1" key="1">
    <citation type="submission" date="2020-04" db="EMBL/GenBank/DDBJ databases">
        <authorList>
            <person name="Chiriac C."/>
            <person name="Salcher M."/>
            <person name="Ghai R."/>
            <person name="Kavagutti S V."/>
        </authorList>
    </citation>
    <scope>NUCLEOTIDE SEQUENCE</scope>
</reference>
<proteinExistence type="predicted"/>
<evidence type="ECO:0000313" key="1">
    <source>
        <dbReference type="EMBL" id="CAB4125323.1"/>
    </source>
</evidence>
<dbReference type="EMBL" id="LR796188">
    <property type="protein sequence ID" value="CAB4125323.1"/>
    <property type="molecule type" value="Genomic_DNA"/>
</dbReference>
<gene>
    <name evidence="1" type="ORF">UFOVP54_110</name>
</gene>
<name>A0A6J5KWQ1_9CAUD</name>
<protein>
    <submittedName>
        <fullName evidence="1">Uncharacterized protein</fullName>
    </submittedName>
</protein>